<name>K3X8I6_GLOUD</name>
<reference evidence="4" key="1">
    <citation type="journal article" date="2010" name="Genome Biol.">
        <title>Genome sequence of the necrotrophic plant pathogen Pythium ultimum reveals original pathogenicity mechanisms and effector repertoire.</title>
        <authorList>
            <person name="Levesque C.A."/>
            <person name="Brouwer H."/>
            <person name="Cano L."/>
            <person name="Hamilton J.P."/>
            <person name="Holt C."/>
            <person name="Huitema E."/>
            <person name="Raffaele S."/>
            <person name="Robideau G.P."/>
            <person name="Thines M."/>
            <person name="Win J."/>
            <person name="Zerillo M.M."/>
            <person name="Beakes G.W."/>
            <person name="Boore J.L."/>
            <person name="Busam D."/>
            <person name="Dumas B."/>
            <person name="Ferriera S."/>
            <person name="Fuerstenberg S.I."/>
            <person name="Gachon C.M."/>
            <person name="Gaulin E."/>
            <person name="Govers F."/>
            <person name="Grenville-Briggs L."/>
            <person name="Horner N."/>
            <person name="Hostetler J."/>
            <person name="Jiang R.H."/>
            <person name="Johnson J."/>
            <person name="Krajaejun T."/>
            <person name="Lin H."/>
            <person name="Meijer H.J."/>
            <person name="Moore B."/>
            <person name="Morris P."/>
            <person name="Phuntmart V."/>
            <person name="Puiu D."/>
            <person name="Shetty J."/>
            <person name="Stajich J.E."/>
            <person name="Tripathy S."/>
            <person name="Wawra S."/>
            <person name="van West P."/>
            <person name="Whitty B.R."/>
            <person name="Coutinho P.M."/>
            <person name="Henrissat B."/>
            <person name="Martin F."/>
            <person name="Thomas P.D."/>
            <person name="Tyler B.M."/>
            <person name="De Vries R.P."/>
            <person name="Kamoun S."/>
            <person name="Yandell M."/>
            <person name="Tisserat N."/>
            <person name="Buell C.R."/>
        </authorList>
    </citation>
    <scope>NUCLEOTIDE SEQUENCE</scope>
    <source>
        <strain evidence="4">DAOM:BR144</strain>
    </source>
</reference>
<dbReference type="InterPro" id="IPR029063">
    <property type="entry name" value="SAM-dependent_MTases_sf"/>
</dbReference>
<dbReference type="Pfam" id="PF13489">
    <property type="entry name" value="Methyltransf_23"/>
    <property type="match status" value="1"/>
</dbReference>
<dbReference type="OMA" id="YEVVYGH"/>
<dbReference type="InterPro" id="IPR050602">
    <property type="entry name" value="Malonyl-ACP_OMT"/>
</dbReference>
<dbReference type="PANTHER" id="PTHR13090">
    <property type="entry name" value="ARGININE-HYDROXYLASE NDUFAF5, MITOCHONDRIAL"/>
    <property type="match status" value="1"/>
</dbReference>
<keyword evidence="2" id="KW-0808">Transferase</keyword>
<accession>K3X8I6</accession>
<dbReference type="GO" id="GO:0032259">
    <property type="term" value="P:methylation"/>
    <property type="evidence" value="ECO:0007669"/>
    <property type="project" value="UniProtKB-KW"/>
</dbReference>
<evidence type="ECO:0008006" key="5">
    <source>
        <dbReference type="Google" id="ProtNLM"/>
    </source>
</evidence>
<dbReference type="Proteomes" id="UP000019132">
    <property type="component" value="Unassembled WGS sequence"/>
</dbReference>
<dbReference type="AlphaFoldDB" id="K3X8I6"/>
<evidence type="ECO:0000256" key="2">
    <source>
        <dbReference type="ARBA" id="ARBA00022679"/>
    </source>
</evidence>
<reference evidence="3" key="3">
    <citation type="submission" date="2015-02" db="UniProtKB">
        <authorList>
            <consortium name="EnsemblProtists"/>
        </authorList>
    </citation>
    <scope>IDENTIFICATION</scope>
    <source>
        <strain evidence="3">DAOM BR144</strain>
    </source>
</reference>
<dbReference type="eggNOG" id="KOG2940">
    <property type="taxonomic scope" value="Eukaryota"/>
</dbReference>
<dbReference type="EnsemblProtists" id="PYU1_T013535">
    <property type="protein sequence ID" value="PYU1_T013535"/>
    <property type="gene ID" value="PYU1_G013506"/>
</dbReference>
<dbReference type="STRING" id="431595.K3X8I6"/>
<sequence length="311" mass="34127">MGITNRIVRQQLLGRRSFSSAVIFDRAVKRQQRNNIALRAGAADYEYLKDEVARRLIDRLEDIDREFPFALDLGCGSGHIYKSLSEDEGLGGVKKLIQCDSAVETKRLIADEEFLPFPPQHFDLIMSSLSLHWVNDLPNTFKQILDSLKPDGAFVGAVLGGDSLQELRSAFILADQEREGGISPHISPFMNVPDAGNLLVSSGFQLCTVDTDFITVDYPDAFVLMEDLQGMGENNAVQSKGAPVTRDSLLAAASIYQAMYANPDGSVPATFQVIYMIGWSPHKSQARPARRGSAHKSLKDIGSATINHVDA</sequence>
<dbReference type="VEuPathDB" id="FungiDB:PYU1_G013506"/>
<dbReference type="SUPFAM" id="SSF53335">
    <property type="entry name" value="S-adenosyl-L-methionine-dependent methyltransferases"/>
    <property type="match status" value="1"/>
</dbReference>
<evidence type="ECO:0000313" key="3">
    <source>
        <dbReference type="EnsemblProtists" id="PYU1_T013535"/>
    </source>
</evidence>
<dbReference type="InParanoid" id="K3X8I6"/>
<dbReference type="GO" id="GO:0005739">
    <property type="term" value="C:mitochondrion"/>
    <property type="evidence" value="ECO:0007669"/>
    <property type="project" value="TreeGrafter"/>
</dbReference>
<reference evidence="4" key="2">
    <citation type="submission" date="2010-04" db="EMBL/GenBank/DDBJ databases">
        <authorList>
            <person name="Buell R."/>
            <person name="Hamilton J."/>
            <person name="Hostetler J."/>
        </authorList>
    </citation>
    <scope>NUCLEOTIDE SEQUENCE [LARGE SCALE GENOMIC DNA]</scope>
    <source>
        <strain evidence="4">DAOM:BR144</strain>
    </source>
</reference>
<proteinExistence type="predicted"/>
<dbReference type="GO" id="GO:0008168">
    <property type="term" value="F:methyltransferase activity"/>
    <property type="evidence" value="ECO:0007669"/>
    <property type="project" value="UniProtKB-KW"/>
</dbReference>
<evidence type="ECO:0000256" key="1">
    <source>
        <dbReference type="ARBA" id="ARBA00022603"/>
    </source>
</evidence>
<dbReference type="EMBL" id="GL376593">
    <property type="status" value="NOT_ANNOTATED_CDS"/>
    <property type="molecule type" value="Genomic_DNA"/>
</dbReference>
<evidence type="ECO:0000313" key="4">
    <source>
        <dbReference type="Proteomes" id="UP000019132"/>
    </source>
</evidence>
<keyword evidence="4" id="KW-1185">Reference proteome</keyword>
<dbReference type="CDD" id="cd02440">
    <property type="entry name" value="AdoMet_MTases"/>
    <property type="match status" value="1"/>
</dbReference>
<dbReference type="HOGENOM" id="CLU_046586_0_3_1"/>
<dbReference type="Gene3D" id="3.40.50.150">
    <property type="entry name" value="Vaccinia Virus protein VP39"/>
    <property type="match status" value="1"/>
</dbReference>
<keyword evidence="1" id="KW-0489">Methyltransferase</keyword>
<organism evidence="3 4">
    <name type="scientific">Globisporangium ultimum (strain ATCC 200006 / CBS 805.95 / DAOM BR144)</name>
    <name type="common">Pythium ultimum</name>
    <dbReference type="NCBI Taxonomy" id="431595"/>
    <lineage>
        <taxon>Eukaryota</taxon>
        <taxon>Sar</taxon>
        <taxon>Stramenopiles</taxon>
        <taxon>Oomycota</taxon>
        <taxon>Peronosporomycetes</taxon>
        <taxon>Pythiales</taxon>
        <taxon>Pythiaceae</taxon>
        <taxon>Globisporangium</taxon>
    </lineage>
</organism>
<protein>
    <recommendedName>
        <fullName evidence="5">Methyltransferase type 11 domain-containing protein</fullName>
    </recommendedName>
</protein>
<dbReference type="PANTHER" id="PTHR13090:SF1">
    <property type="entry name" value="ARGININE-HYDROXYLASE NDUFAF5, MITOCHONDRIAL"/>
    <property type="match status" value="1"/>
</dbReference>
<dbReference type="GO" id="GO:0032981">
    <property type="term" value="P:mitochondrial respiratory chain complex I assembly"/>
    <property type="evidence" value="ECO:0007669"/>
    <property type="project" value="TreeGrafter"/>
</dbReference>